<reference evidence="1" key="2">
    <citation type="submission" date="2022-01" db="EMBL/GenBank/DDBJ databases">
        <authorList>
            <person name="Yamashiro T."/>
            <person name="Shiraishi A."/>
            <person name="Satake H."/>
            <person name="Nakayama K."/>
        </authorList>
    </citation>
    <scope>NUCLEOTIDE SEQUENCE</scope>
</reference>
<evidence type="ECO:0000313" key="2">
    <source>
        <dbReference type="Proteomes" id="UP001151760"/>
    </source>
</evidence>
<reference evidence="1" key="1">
    <citation type="journal article" date="2022" name="Int. J. Mol. Sci.">
        <title>Draft Genome of Tanacetum Coccineum: Genomic Comparison of Closely Related Tanacetum-Family Plants.</title>
        <authorList>
            <person name="Yamashiro T."/>
            <person name="Shiraishi A."/>
            <person name="Nakayama K."/>
            <person name="Satake H."/>
        </authorList>
    </citation>
    <scope>NUCLEOTIDE SEQUENCE</scope>
</reference>
<dbReference type="Proteomes" id="UP001151760">
    <property type="component" value="Unassembled WGS sequence"/>
</dbReference>
<organism evidence="1 2">
    <name type="scientific">Tanacetum coccineum</name>
    <dbReference type="NCBI Taxonomy" id="301880"/>
    <lineage>
        <taxon>Eukaryota</taxon>
        <taxon>Viridiplantae</taxon>
        <taxon>Streptophyta</taxon>
        <taxon>Embryophyta</taxon>
        <taxon>Tracheophyta</taxon>
        <taxon>Spermatophyta</taxon>
        <taxon>Magnoliopsida</taxon>
        <taxon>eudicotyledons</taxon>
        <taxon>Gunneridae</taxon>
        <taxon>Pentapetalae</taxon>
        <taxon>asterids</taxon>
        <taxon>campanulids</taxon>
        <taxon>Asterales</taxon>
        <taxon>Asteraceae</taxon>
        <taxon>Asteroideae</taxon>
        <taxon>Anthemideae</taxon>
        <taxon>Anthemidinae</taxon>
        <taxon>Tanacetum</taxon>
    </lineage>
</organism>
<accession>A0ABQ5CRA4</accession>
<gene>
    <name evidence="1" type="ORF">Tco_0909891</name>
</gene>
<name>A0ABQ5CRA4_9ASTR</name>
<protein>
    <submittedName>
        <fullName evidence="1">Uncharacterized protein</fullName>
    </submittedName>
</protein>
<evidence type="ECO:0000313" key="1">
    <source>
        <dbReference type="EMBL" id="GJT29616.1"/>
    </source>
</evidence>
<keyword evidence="2" id="KW-1185">Reference proteome</keyword>
<dbReference type="EMBL" id="BQNB010014557">
    <property type="protein sequence ID" value="GJT29616.1"/>
    <property type="molecule type" value="Genomic_DNA"/>
</dbReference>
<comment type="caution">
    <text evidence="1">The sequence shown here is derived from an EMBL/GenBank/DDBJ whole genome shotgun (WGS) entry which is preliminary data.</text>
</comment>
<sequence>MSLFLFVKSRVDSRYEMFWNFLGIYSCRMKDQEDEVFGRILSENKRNIEYPRALHYGSIAQDIRTTTKFPTGSVVTTGSVIVPAGSVVTTGSVIVPAGSVVTTGSVIVPAGSVVTTGSVIVPAGSVVTSAEFSY</sequence>
<proteinExistence type="predicted"/>